<dbReference type="Proteomes" id="UP000654401">
    <property type="component" value="Unassembled WGS sequence"/>
</dbReference>
<reference evidence="1 2" key="1">
    <citation type="submission" date="2020-08" db="EMBL/GenBank/DDBJ databases">
        <title>Bridging the membrane lipid divide: bacteria of the FCB group superphylum have the potential to synthesize archaeal ether lipids.</title>
        <authorList>
            <person name="Villanueva L."/>
            <person name="Von Meijenfeldt F.A.B."/>
            <person name="Westbye A.B."/>
            <person name="Yadav S."/>
            <person name="Hopmans E.C."/>
            <person name="Dutilh B.E."/>
            <person name="Sinninghe Damste J.S."/>
        </authorList>
    </citation>
    <scope>NUCLEOTIDE SEQUENCE [LARGE SCALE GENOMIC DNA]</scope>
    <source>
        <strain evidence="1">NIOZ-UU100</strain>
    </source>
</reference>
<comment type="caution">
    <text evidence="1">The sequence shown here is derived from an EMBL/GenBank/DDBJ whole genome shotgun (WGS) entry which is preliminary data.</text>
</comment>
<sequence>MIGSVGLFVVISIAMYATRNIDWYRLGKEQHNDK</sequence>
<dbReference type="Pfam" id="PF06123">
    <property type="entry name" value="CreD"/>
    <property type="match status" value="1"/>
</dbReference>
<protein>
    <submittedName>
        <fullName evidence="1">Inner membrane CreD family protein</fullName>
    </submittedName>
</protein>
<evidence type="ECO:0000313" key="2">
    <source>
        <dbReference type="Proteomes" id="UP000654401"/>
    </source>
</evidence>
<proteinExistence type="predicted"/>
<dbReference type="AlphaFoldDB" id="A0A8J6TXY1"/>
<dbReference type="InterPro" id="IPR010364">
    <property type="entry name" value="Uncharacterised_IM_CreD"/>
</dbReference>
<dbReference type="EMBL" id="JACNFK010000037">
    <property type="protein sequence ID" value="MBC8520277.1"/>
    <property type="molecule type" value="Genomic_DNA"/>
</dbReference>
<accession>A0A8J6TXY1</accession>
<evidence type="ECO:0000313" key="1">
    <source>
        <dbReference type="EMBL" id="MBC8520277.1"/>
    </source>
</evidence>
<organism evidence="1 2">
    <name type="scientific">Candidatus Thiopontia autotrophica</name>
    <dbReference type="NCBI Taxonomy" id="2841688"/>
    <lineage>
        <taxon>Bacteria</taxon>
        <taxon>Pseudomonadati</taxon>
        <taxon>Pseudomonadota</taxon>
        <taxon>Gammaproteobacteria</taxon>
        <taxon>Candidatus Thiopontia</taxon>
    </lineage>
</organism>
<gene>
    <name evidence="1" type="ORF">H8D24_07730</name>
</gene>
<name>A0A8J6TXY1_9GAMM</name>